<gene>
    <name evidence="2" type="ORF">ACFSF0_08445</name>
</gene>
<evidence type="ECO:0000256" key="1">
    <source>
        <dbReference type="SAM" id="Phobius"/>
    </source>
</evidence>
<dbReference type="RefSeq" id="WP_147914889.1">
    <property type="nucleotide sequence ID" value="NZ_JBHUEJ010000017.1"/>
</dbReference>
<evidence type="ECO:0000313" key="2">
    <source>
        <dbReference type="EMBL" id="MFD1710631.1"/>
    </source>
</evidence>
<protein>
    <submittedName>
        <fullName evidence="2">TIGR04438 family Trp-rich protein</fullName>
    </submittedName>
</protein>
<accession>A0ABW4KTV8</accession>
<name>A0ABW4KTV8_9BURK</name>
<sequence>MYFLGLGVVLLLLKWQEIGPVATWSWWWVMAPFALAVAWWSWADWSGYTKRKAMEKDDQRKFDRINRAREAMGQKPREAASRRR</sequence>
<dbReference type="EMBL" id="JBHUEJ010000017">
    <property type="protein sequence ID" value="MFD1710631.1"/>
    <property type="molecule type" value="Genomic_DNA"/>
</dbReference>
<keyword evidence="1" id="KW-0812">Transmembrane</keyword>
<keyword evidence="1" id="KW-1133">Transmembrane helix</keyword>
<keyword evidence="1" id="KW-0472">Membrane</keyword>
<comment type="caution">
    <text evidence="2">The sequence shown here is derived from an EMBL/GenBank/DDBJ whole genome shotgun (WGS) entry which is preliminary data.</text>
</comment>
<dbReference type="Proteomes" id="UP001597304">
    <property type="component" value="Unassembled WGS sequence"/>
</dbReference>
<dbReference type="NCBIfam" id="TIGR04438">
    <property type="entry name" value="small_Trp_rich"/>
    <property type="match status" value="1"/>
</dbReference>
<feature type="transmembrane region" description="Helical" evidence="1">
    <location>
        <begin position="26"/>
        <end position="43"/>
    </location>
</feature>
<evidence type="ECO:0000313" key="3">
    <source>
        <dbReference type="Proteomes" id="UP001597304"/>
    </source>
</evidence>
<keyword evidence="3" id="KW-1185">Reference proteome</keyword>
<dbReference type="InterPro" id="IPR031044">
    <property type="entry name" value="Small_Trp_rich"/>
</dbReference>
<organism evidence="2 3">
    <name type="scientific">Ottowia flava</name>
    <dbReference type="NCBI Taxonomy" id="2675430"/>
    <lineage>
        <taxon>Bacteria</taxon>
        <taxon>Pseudomonadati</taxon>
        <taxon>Pseudomonadota</taxon>
        <taxon>Betaproteobacteria</taxon>
        <taxon>Burkholderiales</taxon>
        <taxon>Comamonadaceae</taxon>
        <taxon>Ottowia</taxon>
    </lineage>
</organism>
<reference evidence="3" key="1">
    <citation type="journal article" date="2019" name="Int. J. Syst. Evol. Microbiol.">
        <title>The Global Catalogue of Microorganisms (GCM) 10K type strain sequencing project: providing services to taxonomists for standard genome sequencing and annotation.</title>
        <authorList>
            <consortium name="The Broad Institute Genomics Platform"/>
            <consortium name="The Broad Institute Genome Sequencing Center for Infectious Disease"/>
            <person name="Wu L."/>
            <person name="Ma J."/>
        </authorList>
    </citation>
    <scope>NUCLEOTIDE SEQUENCE [LARGE SCALE GENOMIC DNA]</scope>
    <source>
        <strain evidence="3">LMG 29247</strain>
    </source>
</reference>
<proteinExistence type="predicted"/>